<dbReference type="EMBL" id="JAWQEG010003177">
    <property type="protein sequence ID" value="KAK3867556.1"/>
    <property type="molecule type" value="Genomic_DNA"/>
</dbReference>
<evidence type="ECO:0000313" key="3">
    <source>
        <dbReference type="Proteomes" id="UP001286313"/>
    </source>
</evidence>
<gene>
    <name evidence="2" type="ORF">Pcinc_026987</name>
</gene>
<protein>
    <recommendedName>
        <fullName evidence="4">Transmembrane protein</fullName>
    </recommendedName>
</protein>
<keyword evidence="1" id="KW-1133">Transmembrane helix</keyword>
<comment type="caution">
    <text evidence="2">The sequence shown here is derived from an EMBL/GenBank/DDBJ whole genome shotgun (WGS) entry which is preliminary data.</text>
</comment>
<dbReference type="AlphaFoldDB" id="A0AAE1F5N6"/>
<accession>A0AAE1F5N6</accession>
<evidence type="ECO:0000313" key="2">
    <source>
        <dbReference type="EMBL" id="KAK3867556.1"/>
    </source>
</evidence>
<organism evidence="2 3">
    <name type="scientific">Petrolisthes cinctipes</name>
    <name type="common">Flat porcelain crab</name>
    <dbReference type="NCBI Taxonomy" id="88211"/>
    <lineage>
        <taxon>Eukaryota</taxon>
        <taxon>Metazoa</taxon>
        <taxon>Ecdysozoa</taxon>
        <taxon>Arthropoda</taxon>
        <taxon>Crustacea</taxon>
        <taxon>Multicrustacea</taxon>
        <taxon>Malacostraca</taxon>
        <taxon>Eumalacostraca</taxon>
        <taxon>Eucarida</taxon>
        <taxon>Decapoda</taxon>
        <taxon>Pleocyemata</taxon>
        <taxon>Anomura</taxon>
        <taxon>Galatheoidea</taxon>
        <taxon>Porcellanidae</taxon>
        <taxon>Petrolisthes</taxon>
    </lineage>
</organism>
<proteinExistence type="predicted"/>
<reference evidence="2" key="1">
    <citation type="submission" date="2023-10" db="EMBL/GenBank/DDBJ databases">
        <title>Genome assemblies of two species of porcelain crab, Petrolisthes cinctipes and Petrolisthes manimaculis (Anomura: Porcellanidae).</title>
        <authorList>
            <person name="Angst P."/>
        </authorList>
    </citation>
    <scope>NUCLEOTIDE SEQUENCE</scope>
    <source>
        <strain evidence="2">PB745_01</strain>
        <tissue evidence="2">Gill</tissue>
    </source>
</reference>
<sequence length="70" mass="7471">MGVWVYGKGWVVLVGVPGTLVVVVVMMGRGVGRGVVVSKKRCRWGSEVWRGRIGDVLVVVVVVVVVGPKI</sequence>
<name>A0AAE1F5N6_PETCI</name>
<keyword evidence="3" id="KW-1185">Reference proteome</keyword>
<evidence type="ECO:0008006" key="4">
    <source>
        <dbReference type="Google" id="ProtNLM"/>
    </source>
</evidence>
<keyword evidence="1" id="KW-0472">Membrane</keyword>
<dbReference type="Proteomes" id="UP001286313">
    <property type="component" value="Unassembled WGS sequence"/>
</dbReference>
<keyword evidence="1" id="KW-0812">Transmembrane</keyword>
<feature type="transmembrane region" description="Helical" evidence="1">
    <location>
        <begin position="6"/>
        <end position="28"/>
    </location>
</feature>
<evidence type="ECO:0000256" key="1">
    <source>
        <dbReference type="SAM" id="Phobius"/>
    </source>
</evidence>